<feature type="chain" id="PRO_5022951735" evidence="1">
    <location>
        <begin position="26"/>
        <end position="322"/>
    </location>
</feature>
<dbReference type="EMBL" id="VOOS01000003">
    <property type="protein sequence ID" value="TXB65235.1"/>
    <property type="molecule type" value="Genomic_DNA"/>
</dbReference>
<dbReference type="Pfam" id="PF11751">
    <property type="entry name" value="PorP_SprF"/>
    <property type="match status" value="1"/>
</dbReference>
<protein>
    <submittedName>
        <fullName evidence="2">Type IX secretion system membrane protein PorP/SprF</fullName>
    </submittedName>
</protein>
<evidence type="ECO:0000256" key="1">
    <source>
        <dbReference type="SAM" id="SignalP"/>
    </source>
</evidence>
<organism evidence="2 3">
    <name type="scientific">Vicingus serpentipes</name>
    <dbReference type="NCBI Taxonomy" id="1926625"/>
    <lineage>
        <taxon>Bacteria</taxon>
        <taxon>Pseudomonadati</taxon>
        <taxon>Bacteroidota</taxon>
        <taxon>Flavobacteriia</taxon>
        <taxon>Flavobacteriales</taxon>
        <taxon>Vicingaceae</taxon>
        <taxon>Vicingus</taxon>
    </lineage>
</organism>
<sequence>MLRNFLSKIYIATIALSLLSIDAYGQDPEFTQFYANPLYLNPAFAGTAHCPRVSLNYRNQWPGISGSFVTYSASYDQHVDALNGGLGLLVMNDRAGEGTLNTTNVSGIYSYQLPVTRRFSIKAGLQATWAQKSVDWSKLTFGDMIDARRGFVYNTNEVKRDAPANYVDFSAGLLGFSDLYFFGVAVNHLTEPNESVIKGESPLPMKITIHGGAVIPLEGKGDAVASLSPNVLIQMQEKFTQINFGMYYNKGPIIGGLWYRNSDAFITLIGFQTGIMKFGYSYDITISSLTNKTAGSHEFSLGLQFDCKPKKRRFRTISCPSF</sequence>
<keyword evidence="3" id="KW-1185">Reference proteome</keyword>
<dbReference type="Proteomes" id="UP000321721">
    <property type="component" value="Unassembled WGS sequence"/>
</dbReference>
<proteinExistence type="predicted"/>
<comment type="caution">
    <text evidence="2">The sequence shown here is derived from an EMBL/GenBank/DDBJ whole genome shotgun (WGS) entry which is preliminary data.</text>
</comment>
<feature type="signal peptide" evidence="1">
    <location>
        <begin position="1"/>
        <end position="25"/>
    </location>
</feature>
<dbReference type="RefSeq" id="WP_147100089.1">
    <property type="nucleotide sequence ID" value="NZ_VOOS01000003.1"/>
</dbReference>
<reference evidence="2 3" key="1">
    <citation type="submission" date="2019-08" db="EMBL/GenBank/DDBJ databases">
        <title>Genome of Vicingus serpentipes NCIMB 15042.</title>
        <authorList>
            <person name="Bowman J.P."/>
        </authorList>
    </citation>
    <scope>NUCLEOTIDE SEQUENCE [LARGE SCALE GENOMIC DNA]</scope>
    <source>
        <strain evidence="2 3">NCIMB 15042</strain>
    </source>
</reference>
<evidence type="ECO:0000313" key="2">
    <source>
        <dbReference type="EMBL" id="TXB65235.1"/>
    </source>
</evidence>
<dbReference type="AlphaFoldDB" id="A0A5C6RTH6"/>
<keyword evidence="1" id="KW-0732">Signal</keyword>
<dbReference type="NCBIfam" id="TIGR03519">
    <property type="entry name" value="T9SS_PorP_fam"/>
    <property type="match status" value="1"/>
</dbReference>
<gene>
    <name evidence="2" type="ORF">FRY74_07385</name>
</gene>
<dbReference type="InterPro" id="IPR019861">
    <property type="entry name" value="PorP/SprF_Bacteroidetes"/>
</dbReference>
<dbReference type="OrthoDB" id="1186563at2"/>
<accession>A0A5C6RTH6</accession>
<evidence type="ECO:0000313" key="3">
    <source>
        <dbReference type="Proteomes" id="UP000321721"/>
    </source>
</evidence>
<name>A0A5C6RTH6_9FLAO</name>